<accession>A0A6N7V0V9</accession>
<dbReference type="InterPro" id="IPR005467">
    <property type="entry name" value="His_kinase_dom"/>
</dbReference>
<dbReference type="SUPFAM" id="SSF55874">
    <property type="entry name" value="ATPase domain of HSP90 chaperone/DNA topoisomerase II/histidine kinase"/>
    <property type="match status" value="1"/>
</dbReference>
<dbReference type="SMART" id="SM00387">
    <property type="entry name" value="HATPase_c"/>
    <property type="match status" value="1"/>
</dbReference>
<evidence type="ECO:0000256" key="12">
    <source>
        <dbReference type="ARBA" id="ARBA00023012"/>
    </source>
</evidence>
<evidence type="ECO:0000256" key="14">
    <source>
        <dbReference type="SAM" id="Phobius"/>
    </source>
</evidence>
<gene>
    <name evidence="16" type="ORF">FYJ34_05795</name>
</gene>
<sequence length="878" mass="99290">MKKKWYCSGITKGLLILTAHALAVILALDLFLLASYPELFREWLTGRPAKTYENSVSFGDTVEQSARELLDGVAMQEKFGGENVKESTDVIDVKAYVEEGVPKPEESSGLEYRLSDLYQWGDQWEKEGEDSLDPGAAPPPIVVCQKQGGGYRYFWYENFAEEIKSGNLQFVEAKEMGGDDFVDQVLVDLKRGNVQKDNEMTTSVIQDKEGKVVYTNFWSYDGLWIQEKYPPQGKADILEIANENPDWNGKLETAYQLVRSAAYQVKMEADSAAVLEESYREGDTNLAYLYCNFTAGTVKTNRTGFENADNWKESLKQIRKMGRFVIVTDRLEEFETNIKRTQASGWRAMLTGLSGKTGNDLLAIGVDTHYPIQDKFYQESRLFGKYGHLGNTLLLSGCIASVLFLGILIWLTTVAGRKPEDDDLHYIFLDRLPIEILLAGFFLGTLLITAPVLEMGGISGSYYPEQGESISQIYYSLIPEMVVMAMGAVALCGWFFVTYLSIVRKIKGKQVWRNSVTGRLCRFTRTLFRNLNQVWKTILLFLGFILMHWIIIAGGIYQGTLVLLIMEGAVFVYLIRRELSRKKIQKGIQEIAEGKVSYKVPLEGLKGDMLRTAEQVNAIGNGFDTALEENLKNERMKTELITNVSHDIKTPLTSIINYAGLLKKEKFEDPKIQKYLDIIEEKSQRLKTITEDVVEASKASSGNITLECMNINLVEMIQQVSGEFEERFQERRMEEVLCLPEKETVVYVDGRRMWRVLENIYSNVTKYGMEGTRVYTDLKIQGGNQAVFCLKNVSRNPLNIPAEELTERFIRGDISRSTEGSGLGLSIAKSLTELQGGTFDVYVDGDLFKVTIRFPLQARRMPCREEESPSPEKEAGKA</sequence>
<dbReference type="EMBL" id="VULY01000018">
    <property type="protein sequence ID" value="MSR93787.1"/>
    <property type="molecule type" value="Genomic_DNA"/>
</dbReference>
<evidence type="ECO:0000256" key="5">
    <source>
        <dbReference type="ARBA" id="ARBA00022553"/>
    </source>
</evidence>
<keyword evidence="5" id="KW-0597">Phosphoprotein</keyword>
<feature type="transmembrane region" description="Helical" evidence="14">
    <location>
        <begin position="557"/>
        <end position="575"/>
    </location>
</feature>
<feature type="transmembrane region" description="Helical" evidence="14">
    <location>
        <begin position="534"/>
        <end position="551"/>
    </location>
</feature>
<evidence type="ECO:0000256" key="3">
    <source>
        <dbReference type="ARBA" id="ARBA00012438"/>
    </source>
</evidence>
<keyword evidence="6" id="KW-0808">Transferase</keyword>
<comment type="caution">
    <text evidence="16">The sequence shown here is derived from an EMBL/GenBank/DDBJ whole genome shotgun (WGS) entry which is preliminary data.</text>
</comment>
<dbReference type="GO" id="GO:0005886">
    <property type="term" value="C:plasma membrane"/>
    <property type="evidence" value="ECO:0007669"/>
    <property type="project" value="UniProtKB-SubCell"/>
</dbReference>
<dbReference type="InterPro" id="IPR003661">
    <property type="entry name" value="HisK_dim/P_dom"/>
</dbReference>
<dbReference type="SUPFAM" id="SSF47384">
    <property type="entry name" value="Homodimeric domain of signal transducing histidine kinase"/>
    <property type="match status" value="1"/>
</dbReference>
<dbReference type="GO" id="GO:0005524">
    <property type="term" value="F:ATP binding"/>
    <property type="evidence" value="ECO:0007669"/>
    <property type="project" value="UniProtKB-KW"/>
</dbReference>
<keyword evidence="17" id="KW-1185">Reference proteome</keyword>
<dbReference type="Proteomes" id="UP000434409">
    <property type="component" value="Unassembled WGS sequence"/>
</dbReference>
<evidence type="ECO:0000256" key="9">
    <source>
        <dbReference type="ARBA" id="ARBA00022777"/>
    </source>
</evidence>
<keyword evidence="4" id="KW-1003">Cell membrane</keyword>
<keyword evidence="11 14" id="KW-1133">Transmembrane helix</keyword>
<evidence type="ECO:0000256" key="8">
    <source>
        <dbReference type="ARBA" id="ARBA00022741"/>
    </source>
</evidence>
<evidence type="ECO:0000256" key="1">
    <source>
        <dbReference type="ARBA" id="ARBA00000085"/>
    </source>
</evidence>
<dbReference type="PROSITE" id="PS50109">
    <property type="entry name" value="HIS_KIN"/>
    <property type="match status" value="1"/>
</dbReference>
<keyword evidence="8" id="KW-0547">Nucleotide-binding</keyword>
<evidence type="ECO:0000256" key="6">
    <source>
        <dbReference type="ARBA" id="ARBA00022679"/>
    </source>
</evidence>
<keyword evidence="12" id="KW-0902">Two-component regulatory system</keyword>
<keyword evidence="9 16" id="KW-0418">Kinase</keyword>
<dbReference type="Pfam" id="PF00512">
    <property type="entry name" value="HisKA"/>
    <property type="match status" value="1"/>
</dbReference>
<dbReference type="PANTHER" id="PTHR45528:SF1">
    <property type="entry name" value="SENSOR HISTIDINE KINASE CPXA"/>
    <property type="match status" value="1"/>
</dbReference>
<evidence type="ECO:0000313" key="17">
    <source>
        <dbReference type="Proteomes" id="UP000434409"/>
    </source>
</evidence>
<dbReference type="Gene3D" id="3.30.565.10">
    <property type="entry name" value="Histidine kinase-like ATPase, C-terminal domain"/>
    <property type="match status" value="1"/>
</dbReference>
<keyword evidence="10" id="KW-0067">ATP-binding</keyword>
<evidence type="ECO:0000313" key="16">
    <source>
        <dbReference type="EMBL" id="MSR93787.1"/>
    </source>
</evidence>
<keyword evidence="7 14" id="KW-0812">Transmembrane</keyword>
<dbReference type="Gene3D" id="1.10.287.130">
    <property type="match status" value="1"/>
</dbReference>
<evidence type="ECO:0000256" key="11">
    <source>
        <dbReference type="ARBA" id="ARBA00022989"/>
    </source>
</evidence>
<dbReference type="GO" id="GO:0000155">
    <property type="term" value="F:phosphorelay sensor kinase activity"/>
    <property type="evidence" value="ECO:0007669"/>
    <property type="project" value="InterPro"/>
</dbReference>
<dbReference type="CDD" id="cd00082">
    <property type="entry name" value="HisKA"/>
    <property type="match status" value="1"/>
</dbReference>
<evidence type="ECO:0000256" key="13">
    <source>
        <dbReference type="ARBA" id="ARBA00023136"/>
    </source>
</evidence>
<dbReference type="PANTHER" id="PTHR45528">
    <property type="entry name" value="SENSOR HISTIDINE KINASE CPXA"/>
    <property type="match status" value="1"/>
</dbReference>
<feature type="transmembrane region" description="Helical" evidence="14">
    <location>
        <begin position="432"/>
        <end position="453"/>
    </location>
</feature>
<feature type="domain" description="Histidine kinase" evidence="15">
    <location>
        <begin position="643"/>
        <end position="858"/>
    </location>
</feature>
<dbReference type="InterPro" id="IPR050398">
    <property type="entry name" value="HssS/ArlS-like"/>
</dbReference>
<dbReference type="RefSeq" id="WP_154476984.1">
    <property type="nucleotide sequence ID" value="NZ_VULY01000018.1"/>
</dbReference>
<keyword evidence="13 14" id="KW-0472">Membrane</keyword>
<evidence type="ECO:0000256" key="4">
    <source>
        <dbReference type="ARBA" id="ARBA00022475"/>
    </source>
</evidence>
<reference evidence="16 17" key="1">
    <citation type="submission" date="2019-08" db="EMBL/GenBank/DDBJ databases">
        <title>In-depth cultivation of the pig gut microbiome towards novel bacterial diversity and tailored functional studies.</title>
        <authorList>
            <person name="Wylensek D."/>
            <person name="Hitch T.C.A."/>
            <person name="Clavel T."/>
        </authorList>
    </citation>
    <scope>NUCLEOTIDE SEQUENCE [LARGE SCALE GENOMIC DNA]</scope>
    <source>
        <strain evidence="16 17">68-1-5</strain>
    </source>
</reference>
<dbReference type="AlphaFoldDB" id="A0A6N7V0V9"/>
<evidence type="ECO:0000256" key="2">
    <source>
        <dbReference type="ARBA" id="ARBA00004651"/>
    </source>
</evidence>
<organism evidence="16 17">
    <name type="scientific">Suipraeoptans intestinalis</name>
    <dbReference type="NCBI Taxonomy" id="2606628"/>
    <lineage>
        <taxon>Bacteria</taxon>
        <taxon>Bacillati</taxon>
        <taxon>Bacillota</taxon>
        <taxon>Clostridia</taxon>
        <taxon>Lachnospirales</taxon>
        <taxon>Lachnospiraceae</taxon>
        <taxon>Suipraeoptans</taxon>
    </lineage>
</organism>
<dbReference type="Pfam" id="PF02518">
    <property type="entry name" value="HATPase_c"/>
    <property type="match status" value="1"/>
</dbReference>
<evidence type="ECO:0000256" key="7">
    <source>
        <dbReference type="ARBA" id="ARBA00022692"/>
    </source>
</evidence>
<comment type="subcellular location">
    <subcellularLocation>
        <location evidence="2">Cell membrane</location>
        <topology evidence="2">Multi-pass membrane protein</topology>
    </subcellularLocation>
</comment>
<dbReference type="SMART" id="SM00388">
    <property type="entry name" value="HisKA"/>
    <property type="match status" value="1"/>
</dbReference>
<feature type="transmembrane region" description="Helical" evidence="14">
    <location>
        <begin position="393"/>
        <end position="411"/>
    </location>
</feature>
<evidence type="ECO:0000259" key="15">
    <source>
        <dbReference type="PROSITE" id="PS50109"/>
    </source>
</evidence>
<dbReference type="InterPro" id="IPR003594">
    <property type="entry name" value="HATPase_dom"/>
</dbReference>
<evidence type="ECO:0000256" key="10">
    <source>
        <dbReference type="ARBA" id="ARBA00022840"/>
    </source>
</evidence>
<dbReference type="InterPro" id="IPR036890">
    <property type="entry name" value="HATPase_C_sf"/>
</dbReference>
<comment type="catalytic activity">
    <reaction evidence="1">
        <text>ATP + protein L-histidine = ADP + protein N-phospho-L-histidine.</text>
        <dbReference type="EC" id="2.7.13.3"/>
    </reaction>
</comment>
<proteinExistence type="predicted"/>
<protein>
    <recommendedName>
        <fullName evidence="3">histidine kinase</fullName>
        <ecNumber evidence="3">2.7.13.3</ecNumber>
    </recommendedName>
</protein>
<dbReference type="InterPro" id="IPR036097">
    <property type="entry name" value="HisK_dim/P_sf"/>
</dbReference>
<name>A0A6N7V0V9_9FIRM</name>
<feature type="transmembrane region" description="Helical" evidence="14">
    <location>
        <begin position="473"/>
        <end position="500"/>
    </location>
</feature>
<dbReference type="EC" id="2.7.13.3" evidence="3"/>